<dbReference type="FunFam" id="3.40.50.12780:FF:000013">
    <property type="entry name" value="Long-chain-fatty-acid--AMP ligase FadD32"/>
    <property type="match status" value="1"/>
</dbReference>
<dbReference type="InterPro" id="IPR057326">
    <property type="entry name" value="KR_dom"/>
</dbReference>
<dbReference type="InterPro" id="IPR020806">
    <property type="entry name" value="PKS_PP-bd"/>
</dbReference>
<dbReference type="InterPro" id="IPR055123">
    <property type="entry name" value="SpnB-like_Rossmann"/>
</dbReference>
<dbReference type="Pfam" id="PF00550">
    <property type="entry name" value="PP-binding"/>
    <property type="match status" value="2"/>
</dbReference>
<keyword evidence="3" id="KW-0597">Phosphoprotein</keyword>
<dbReference type="Pfam" id="PF21089">
    <property type="entry name" value="PKS_DH_N"/>
    <property type="match status" value="1"/>
</dbReference>
<dbReference type="SMART" id="SM01294">
    <property type="entry name" value="PKS_PP_betabranch"/>
    <property type="match status" value="1"/>
</dbReference>
<dbReference type="Pfam" id="PF23024">
    <property type="entry name" value="AMP-dom_DIP2-like"/>
    <property type="match status" value="1"/>
</dbReference>
<dbReference type="InterPro" id="IPR009081">
    <property type="entry name" value="PP-bd_ACP"/>
</dbReference>
<dbReference type="CDD" id="cd00833">
    <property type="entry name" value="PKS"/>
    <property type="match status" value="2"/>
</dbReference>
<name>A0AAX3ZZU2_RHOER</name>
<dbReference type="Gene3D" id="3.40.366.10">
    <property type="entry name" value="Malonyl-Coenzyme A Acyl Carrier Protein, domain 2"/>
    <property type="match status" value="1"/>
</dbReference>
<evidence type="ECO:0000256" key="9">
    <source>
        <dbReference type="ARBA" id="ARBA00023315"/>
    </source>
</evidence>
<feature type="domain" description="Ketosynthase family 3 (KS3)" evidence="12">
    <location>
        <begin position="672"/>
        <end position="1095"/>
    </location>
</feature>
<evidence type="ECO:0000259" key="11">
    <source>
        <dbReference type="PROSITE" id="PS50075"/>
    </source>
</evidence>
<dbReference type="PROSITE" id="PS00455">
    <property type="entry name" value="AMP_BINDING"/>
    <property type="match status" value="1"/>
</dbReference>
<dbReference type="InterPro" id="IPR000873">
    <property type="entry name" value="AMP-dep_synth/lig_dom"/>
</dbReference>
<dbReference type="Pfam" id="PF16197">
    <property type="entry name" value="KAsynt_C_assoc"/>
    <property type="match status" value="1"/>
</dbReference>
<evidence type="ECO:0000313" key="15">
    <source>
        <dbReference type="Proteomes" id="UP001230933"/>
    </source>
</evidence>
<dbReference type="Gene3D" id="3.40.47.10">
    <property type="match status" value="2"/>
</dbReference>
<keyword evidence="7" id="KW-0443">Lipid metabolism</keyword>
<evidence type="ECO:0000313" key="14">
    <source>
        <dbReference type="EMBL" id="WMN03102.1"/>
    </source>
</evidence>
<dbReference type="PROSITE" id="PS00606">
    <property type="entry name" value="KS3_1"/>
    <property type="match status" value="2"/>
</dbReference>
<dbReference type="InterPro" id="IPR042104">
    <property type="entry name" value="PKS_dehydratase_sf"/>
</dbReference>
<dbReference type="EMBL" id="CP133191">
    <property type="protein sequence ID" value="WMN03102.1"/>
    <property type="molecule type" value="Genomic_DNA"/>
</dbReference>
<dbReference type="SMART" id="SM00823">
    <property type="entry name" value="PKS_PP"/>
    <property type="match status" value="2"/>
</dbReference>
<feature type="active site" description="Proton donor; for dehydratase activity" evidence="10">
    <location>
        <position position="1756"/>
    </location>
</feature>
<evidence type="ECO:0000256" key="7">
    <source>
        <dbReference type="ARBA" id="ARBA00023098"/>
    </source>
</evidence>
<dbReference type="SUPFAM" id="SSF51735">
    <property type="entry name" value="NAD(P)-binding Rossmann-fold domains"/>
    <property type="match status" value="3"/>
</dbReference>
<dbReference type="InterPro" id="IPR014031">
    <property type="entry name" value="Ketoacyl_synth_C"/>
</dbReference>
<dbReference type="SMART" id="SM00829">
    <property type="entry name" value="PKS_ER"/>
    <property type="match status" value="1"/>
</dbReference>
<dbReference type="Pfam" id="PF00501">
    <property type="entry name" value="AMP-binding"/>
    <property type="match status" value="1"/>
</dbReference>
<dbReference type="InterPro" id="IPR032821">
    <property type="entry name" value="PKS_assoc"/>
</dbReference>
<protein>
    <submittedName>
        <fullName evidence="14">SDR family NAD(P)-dependent oxidoreductase</fullName>
    </submittedName>
</protein>
<dbReference type="InterPro" id="IPR020845">
    <property type="entry name" value="AMP-binding_CS"/>
</dbReference>
<dbReference type="GO" id="GO:0071766">
    <property type="term" value="P:Actinobacterium-type cell wall biogenesis"/>
    <property type="evidence" value="ECO:0007669"/>
    <property type="project" value="UniProtKB-ARBA"/>
</dbReference>
<dbReference type="Gene3D" id="3.10.129.110">
    <property type="entry name" value="Polyketide synthase dehydratase"/>
    <property type="match status" value="1"/>
</dbReference>
<gene>
    <name evidence="14" type="ORF">QIE55_32360</name>
</gene>
<dbReference type="InterPro" id="IPR050091">
    <property type="entry name" value="PKS_NRPS_Biosynth_Enz"/>
</dbReference>
<dbReference type="GO" id="GO:0004315">
    <property type="term" value="F:3-oxoacyl-[acyl-carrier-protein] synthase activity"/>
    <property type="evidence" value="ECO:0007669"/>
    <property type="project" value="InterPro"/>
</dbReference>
<organism evidence="14 15">
    <name type="scientific">Rhodococcus erythropolis</name>
    <name type="common">Arthrobacter picolinophilus</name>
    <dbReference type="NCBI Taxonomy" id="1833"/>
    <lineage>
        <taxon>Bacteria</taxon>
        <taxon>Bacillati</taxon>
        <taxon>Actinomycetota</taxon>
        <taxon>Actinomycetes</taxon>
        <taxon>Mycobacteriales</taxon>
        <taxon>Nocardiaceae</taxon>
        <taxon>Rhodococcus</taxon>
        <taxon>Rhodococcus erythropolis group</taxon>
    </lineage>
</organism>
<evidence type="ECO:0000256" key="4">
    <source>
        <dbReference type="ARBA" id="ARBA00022598"/>
    </source>
</evidence>
<dbReference type="InterPro" id="IPR011032">
    <property type="entry name" value="GroES-like_sf"/>
</dbReference>
<dbReference type="CDD" id="cd05931">
    <property type="entry name" value="FAAL"/>
    <property type="match status" value="1"/>
</dbReference>
<dbReference type="GO" id="GO:0016874">
    <property type="term" value="F:ligase activity"/>
    <property type="evidence" value="ECO:0007669"/>
    <property type="project" value="UniProtKB-KW"/>
</dbReference>
<dbReference type="PROSITE" id="PS50075">
    <property type="entry name" value="CARRIER"/>
    <property type="match status" value="2"/>
</dbReference>
<keyword evidence="2" id="KW-0596">Phosphopantetheine</keyword>
<dbReference type="SUPFAM" id="SSF55048">
    <property type="entry name" value="Probable ACP-binding domain of malonyl-CoA ACP transacylase"/>
    <property type="match status" value="1"/>
</dbReference>
<dbReference type="Gene3D" id="3.30.70.3290">
    <property type="match status" value="1"/>
</dbReference>
<dbReference type="InterPro" id="IPR001227">
    <property type="entry name" value="Ac_transferase_dom_sf"/>
</dbReference>
<dbReference type="Gene3D" id="3.40.50.11460">
    <property type="match status" value="1"/>
</dbReference>
<feature type="domain" description="PKS/mFAS DH" evidence="13">
    <location>
        <begin position="1556"/>
        <end position="1834"/>
    </location>
</feature>
<keyword evidence="9" id="KW-0012">Acyltransferase</keyword>
<dbReference type="InterPro" id="IPR016035">
    <property type="entry name" value="Acyl_Trfase/lysoPLipase"/>
</dbReference>
<evidence type="ECO:0000256" key="10">
    <source>
        <dbReference type="PROSITE-ProRule" id="PRU01363"/>
    </source>
</evidence>
<reference evidence="14" key="1">
    <citation type="submission" date="2023-08" db="EMBL/GenBank/DDBJ databases">
        <title>Isolation and Characterization of Rhodococcus erythropolis MGMM8.</title>
        <authorList>
            <person name="Diabankana R.G.C."/>
            <person name="Afordoanyi D.M."/>
            <person name="Validov S.Z."/>
        </authorList>
    </citation>
    <scope>NUCLEOTIDE SEQUENCE</scope>
    <source>
        <strain evidence="14">MGMM8</strain>
        <plasmid evidence="14">pMGMM8_1</plasmid>
    </source>
</reference>
<dbReference type="InterPro" id="IPR020807">
    <property type="entry name" value="PKS_DH"/>
</dbReference>
<dbReference type="Proteomes" id="UP001230933">
    <property type="component" value="Plasmid pMGMM8_1"/>
</dbReference>
<dbReference type="InterPro" id="IPR016039">
    <property type="entry name" value="Thiolase-like"/>
</dbReference>
<dbReference type="InterPro" id="IPR018201">
    <property type="entry name" value="Ketoacyl_synth_AS"/>
</dbReference>
<feature type="domain" description="Carrier" evidence="11">
    <location>
        <begin position="583"/>
        <end position="660"/>
    </location>
</feature>
<dbReference type="SMART" id="SM00826">
    <property type="entry name" value="PKS_DH"/>
    <property type="match status" value="1"/>
</dbReference>
<keyword evidence="5" id="KW-0808">Transferase</keyword>
<dbReference type="Pfam" id="PF02801">
    <property type="entry name" value="Ketoacyl-synt_C"/>
    <property type="match status" value="2"/>
</dbReference>
<dbReference type="GO" id="GO:0016491">
    <property type="term" value="F:oxidoreductase activity"/>
    <property type="evidence" value="ECO:0007669"/>
    <property type="project" value="InterPro"/>
</dbReference>
<dbReference type="InterPro" id="IPR013968">
    <property type="entry name" value="PKS_KR"/>
</dbReference>
<dbReference type="Gene3D" id="3.90.180.10">
    <property type="entry name" value="Medium-chain alcohol dehydrogenases, catalytic domain"/>
    <property type="match status" value="1"/>
</dbReference>
<dbReference type="GO" id="GO:0006633">
    <property type="term" value="P:fatty acid biosynthetic process"/>
    <property type="evidence" value="ECO:0007669"/>
    <property type="project" value="InterPro"/>
</dbReference>
<sequence>MFSSFLDLLALRKAEQGSGIAYRFLETGDVGGDIDELTYGELEHRATAIGAWLQAEGFAHRRALLLYPPGLEFVSGFFGCLAGAVVAVPAPLPQLHEVDRALRRLRQVIADADIQVVLTTRWVIDALVAVVEQVPELATLRWIATDEIPGDAASSWADPGVGPETVAFLQYTSGSTSAPRGVVVTHRNLLHNQQAIAEAMDHNPERVAASDGSMFVSWLPMYHDMGLIGPVLQTVYLGTGSVLFSPLHFLQKPERWLLAISHFRAHSSGGPNFGYELCARRVTAELSGQLDLSRWRVAFNGAEPVRAGTLRRFADAFERSGFRPEAFQPVYGLAEATLLVTGTPVHRAPTVLYQPTDADPAVSREVVGVGVPPRGVTFAIVDPESRVERGDGEVGEIWVAGDSVAAGYLNDERKTAEVFGGVLLDGRGGFLRTGDLGFASQGELFVAGRSRDLLIIDGKNHYPQDIELTVESAHGSVRRGCVAAFSVEVGESEERPVLVAEVTATEADELDEIRAAIRYAVSAEHAIAIHDIVLIRPRTILKTSSGKIQRQACRAAYLDRELETLGLPSGTVAVESQPIAQAASAPEIQAWLVATVASATGLHPGRIDVDRPLAEFGMGSSGLVRLTARLAEMIGRDVDPSLIFEHPTIAAISLVLGDVSSPQVGERRSTGDQAVAIVGMACRLPGGADDPEALWQLLADGRDVIGEVPAGRWHLDGLYHPDPDVAGTAYTLRGGFLEGIDEFDAAFFGITPREAAAMDPQQRLLLQTSWEAIERSGRDPRSLSGTSTGVYLGLYSSTYLAGADLEQLDGYVGTGSATSVAAGRIAYQLGLHGPAVTIDTACSSSLVALHLAAQALRAGECDQALAGGATVLVGPETHVEFSRLRVMSPSGVCRPFSADADGMVWAEGCGVLMLKRLDDAVRDGDPVLAVLRGSAVNSDGRSQGLTAPNGMAQERVIRAALASAGLGPADIDYVEAHGTGTALGDPIEIRALARVFGPGREPGRAVSVGSAKSNLGHAQAAAGIVGVIKTVLALRHETLPASLHADRPMRRIDWASTGVALQNRPARWLRGARPRRAGVSSFGISGTNAHVVLEEAPPAPVESDSAGTATLFPVSARSDASLQGQLERLICLLESDPDLALQPVARSLALHRTHFERRAVVVAADRAELLEGLRAASLGEQTPGSVGPEDTVVSGKVAFVFPGQGSQWIRMGRDLWSESPVFRAEFARCDAALHPRTGWSAVGVLCGDADAPPLRDDDVVQPMLFAVMVSLAAVWRAAGVTPDAVIGHSQGEIAAAYVGGAIGLEAAAAVVAQRSRALKTVSGGAMAAVGLPAAVLEPRLGSRVSVAAVNSSASTVLTGDREALTALLAELEQEKVFGRLLAVNYASHGPDMDPLREQLAAELAGIVTGPAAITWYSTVTGEPLPAEPLAADYWYRNLREPVRFADTIERMVADGYRFFVESSPHPTLTTAIETVAADCGRAVVAVGTLRRGESGPRCHDRALAQLHVGGLELEWTRLLPAAGRVDLPTYAWDSRPYWTEPRGVGGSGSGLTALGHPILGVVVAQPDSGGVVVTGRLTMASIDWLRDHTVGGSVLMPGAALVELTMRAGDEVGCPVVAELVLNAPLVVPPVGGVQLRVVVGGPEPGGVRAVSVYSHDEAGIAVGEQLWVCHASGELSSGTAAVAMPELMAWPPVHAVESDIEHLYADFAERGYEYGPAFRGVRAAWRRGTDEVFAEVVLPESQDAGRYSLHPALWDAAVQVIALAGFEPADGLVLLPFSWSGVSINAVGATALRVQLTRVGDRQVRIQMADPSGVPVGSIESLAVRDVPLSQFTSTAPGPRSQFAVEWVPLLSQDGAPRPWVDIDDSGWTETAGQPVLTVRPAPSASTDLAASTRAAVATVLERVQRWLSTGSDTPLVVVTCRAVSVRGEDIGDLCHAPVWGLLRSAQTENPERIVLADVEDWAQVDAVVAVSVSADEPQLAWRDGGVLVPRLIRDDGQPALAVPADGEPWDLVTLGTGTLDTDNFALRPWPAADLRLGPREVRVGVRATGMNFRDVLIALGTYPDQEAVVGAEGAGVVLEVGEQVVDLAPGDRVMGLFTGAGPVVVTDRRAVVPIPAGLTFAQAAAVPAAFLTAYYALIELGQVRAGMRILVHAATGGVGMAAVALARHWGLEVFATASPGKWATLRTMGFDDDHIGSSRTVGFENRCRAQFGSAGADIVLNSLTGDLLDASLRLIAPGGTFIEMGKADLRDPEHVAATYGGARYRAFDLAEADPDRLQRMLCEVVALFDSGALRPLPIRAWDLRDASAAYRFMAQARHIGKLVLTVPRQIDPAGTVLITGGTGMLGTLLAKHMVAEYGVRHLLLISRRGQATAGADAVTGELEALGARVTLAACDVADRDALATVLTGIPAEHRLTAVIHAAGVLDDAVFEAVTPGGLDAVMRPKVDAAWHLHELTLDADLAAFVLFSSVAGVVGAHGQANYAAANVFLDALAQHRKHRGLPAVSMAWGQWAQASAMTGHLDDQDQARLSRGGMVALSAQEGLRLFDTALTTTRAVVVPARIDTAAIAALDDIPALVRALVPARRAVRAERRPTGVVSAGRTAADREQQMLAAIVEHASAVLGSADRRPVQVDRSFTELGFDSLSAVEFRNRLQRATGVRMRVTAVFDYPTPTALARHLTADAAQPPSTLPSAGTVVRPSDHDPVVIVGTSCRYPGGTDSADALWDVVTQGRDVLSGFPEDRGWNLADLYNPDPDHTGTTYTRTGGFLDGVAEFDAEFFHISPREARAMDPQQRLLLEVSWEALERAGIDPASLQGSATGVYAGITYADYAARLLNQAPPEAEAYLGESTTFSVVSGRIAYFLGLQGPALTVDTACSSSLVALHLAAQAVRSGECSMALACGATIMASPGVFVGFARKRGLAPDGRCKAFADAADGTGFSEGVGVVVLERLSDAVRLGHPVLAVVAGSAVNQDGASNGLTAPNGPAQQGVIRAALADAGLASNEIDAVEAHGTGTTLGDPIEAQALLATYGQDRPADRPLWLGSVKSNIGHTQAASGLAGVIKMVEALRRGVLPATLHVDKPSRHVDWAAGAVRLLTEAREWPTVGRPRRAGVSSFGLSGTNAHVILEQASDDS</sequence>
<dbReference type="InterPro" id="IPR036736">
    <property type="entry name" value="ACP-like_sf"/>
</dbReference>
<accession>A0AAX3ZZU2</accession>
<dbReference type="InterPro" id="IPR025110">
    <property type="entry name" value="AMP-bd_C"/>
</dbReference>
<dbReference type="InterPro" id="IPR016036">
    <property type="entry name" value="Malonyl_transacylase_ACP-bd"/>
</dbReference>
<keyword evidence="4" id="KW-0436">Ligase</keyword>
<dbReference type="InterPro" id="IPR020841">
    <property type="entry name" value="PKS_Beta-ketoAc_synthase_dom"/>
</dbReference>
<dbReference type="Gene3D" id="1.10.1200.10">
    <property type="entry name" value="ACP-like"/>
    <property type="match status" value="2"/>
</dbReference>
<dbReference type="InterPro" id="IPR049900">
    <property type="entry name" value="PKS_mFAS_DH"/>
</dbReference>
<keyword evidence="8" id="KW-0511">Multifunctional enzyme</keyword>
<dbReference type="Gene3D" id="3.30.300.30">
    <property type="match status" value="1"/>
</dbReference>
<dbReference type="Pfam" id="PF22953">
    <property type="entry name" value="SpnB_Rossmann"/>
    <property type="match status" value="1"/>
</dbReference>
<dbReference type="InterPro" id="IPR013154">
    <property type="entry name" value="ADH-like_N"/>
</dbReference>
<evidence type="ECO:0000256" key="8">
    <source>
        <dbReference type="ARBA" id="ARBA00023268"/>
    </source>
</evidence>
<dbReference type="PROSITE" id="PS52004">
    <property type="entry name" value="KS3_2"/>
    <property type="match status" value="2"/>
</dbReference>
<evidence type="ECO:0000256" key="2">
    <source>
        <dbReference type="ARBA" id="ARBA00022450"/>
    </source>
</evidence>
<dbReference type="Pfam" id="PF00109">
    <property type="entry name" value="ketoacyl-synt"/>
    <property type="match status" value="2"/>
</dbReference>
<evidence type="ECO:0000256" key="1">
    <source>
        <dbReference type="ARBA" id="ARBA00006432"/>
    </source>
</evidence>
<dbReference type="Pfam" id="PF00698">
    <property type="entry name" value="Acyl_transf_1"/>
    <property type="match status" value="1"/>
</dbReference>
<evidence type="ECO:0000256" key="6">
    <source>
        <dbReference type="ARBA" id="ARBA00022832"/>
    </source>
</evidence>
<dbReference type="Pfam" id="PF13602">
    <property type="entry name" value="ADH_zinc_N_2"/>
    <property type="match status" value="1"/>
</dbReference>
<feature type="domain" description="Ketosynthase family 3 (KS3)" evidence="12">
    <location>
        <begin position="2704"/>
        <end position="3131"/>
    </location>
</feature>
<dbReference type="SMART" id="SM00822">
    <property type="entry name" value="PKS_KR"/>
    <property type="match status" value="1"/>
</dbReference>
<dbReference type="GO" id="GO:0004312">
    <property type="term" value="F:fatty acid synthase activity"/>
    <property type="evidence" value="ECO:0007669"/>
    <property type="project" value="TreeGrafter"/>
</dbReference>
<dbReference type="CDD" id="cd08956">
    <property type="entry name" value="KR_3_FAS_SDR_x"/>
    <property type="match status" value="1"/>
</dbReference>
<dbReference type="SMART" id="SM00825">
    <property type="entry name" value="PKS_KS"/>
    <property type="match status" value="2"/>
</dbReference>
<dbReference type="CDD" id="cd05195">
    <property type="entry name" value="enoyl_red"/>
    <property type="match status" value="1"/>
</dbReference>
<dbReference type="SMART" id="SM00827">
    <property type="entry name" value="PKS_AT"/>
    <property type="match status" value="1"/>
</dbReference>
<dbReference type="FunFam" id="3.40.50.720:FF:000209">
    <property type="entry name" value="Polyketide synthase Pks12"/>
    <property type="match status" value="1"/>
</dbReference>
<comment type="similarity">
    <text evidence="1">Belongs to the ATP-dependent AMP-binding enzyme family.</text>
</comment>
<evidence type="ECO:0000259" key="13">
    <source>
        <dbReference type="PROSITE" id="PS52019"/>
    </source>
</evidence>
<dbReference type="Pfam" id="PF14765">
    <property type="entry name" value="PS-DH"/>
    <property type="match status" value="1"/>
</dbReference>
<dbReference type="FunFam" id="3.40.366.10:FF:000002">
    <property type="entry name" value="Probable polyketide synthase 2"/>
    <property type="match status" value="1"/>
</dbReference>
<keyword evidence="6" id="KW-0276">Fatty acid metabolism</keyword>
<dbReference type="InterPro" id="IPR049551">
    <property type="entry name" value="PKS_DH_C"/>
</dbReference>
<feature type="domain" description="Carrier" evidence="11">
    <location>
        <begin position="2607"/>
        <end position="2685"/>
    </location>
</feature>
<evidence type="ECO:0000256" key="5">
    <source>
        <dbReference type="ARBA" id="ARBA00022679"/>
    </source>
</evidence>
<dbReference type="Gene3D" id="3.40.50.720">
    <property type="entry name" value="NAD(P)-binding Rossmann-like Domain"/>
    <property type="match status" value="1"/>
</dbReference>
<geneLocation type="plasmid" evidence="14 15">
    <name>pMGMM8_1</name>
</geneLocation>
<dbReference type="SUPFAM" id="SSF50129">
    <property type="entry name" value="GroES-like"/>
    <property type="match status" value="1"/>
</dbReference>
<proteinExistence type="inferred from homology"/>
<dbReference type="Gene3D" id="3.40.50.12780">
    <property type="entry name" value="N-terminal domain of ligase-like"/>
    <property type="match status" value="1"/>
</dbReference>
<dbReference type="SUPFAM" id="SSF52151">
    <property type="entry name" value="FabD/lysophospholipase-like"/>
    <property type="match status" value="1"/>
</dbReference>
<dbReference type="PROSITE" id="PS52019">
    <property type="entry name" value="PKS_MFAS_DH"/>
    <property type="match status" value="1"/>
</dbReference>
<dbReference type="SUPFAM" id="SSF47336">
    <property type="entry name" value="ACP-like"/>
    <property type="match status" value="2"/>
</dbReference>
<dbReference type="PANTHER" id="PTHR43775">
    <property type="entry name" value="FATTY ACID SYNTHASE"/>
    <property type="match status" value="1"/>
</dbReference>
<evidence type="ECO:0000256" key="3">
    <source>
        <dbReference type="ARBA" id="ARBA00022553"/>
    </source>
</evidence>
<dbReference type="InterPro" id="IPR049552">
    <property type="entry name" value="PKS_DH_N"/>
</dbReference>
<dbReference type="InterPro" id="IPR040097">
    <property type="entry name" value="FAAL/FAAC"/>
</dbReference>
<dbReference type="InterPro" id="IPR014030">
    <property type="entry name" value="Ketoacyl_synth_N"/>
</dbReference>
<feature type="active site" description="Proton acceptor; for dehydratase activity" evidence="10">
    <location>
        <position position="1588"/>
    </location>
</feature>
<dbReference type="SUPFAM" id="SSF53901">
    <property type="entry name" value="Thiolase-like"/>
    <property type="match status" value="2"/>
</dbReference>
<dbReference type="GO" id="GO:0031177">
    <property type="term" value="F:phosphopantetheine binding"/>
    <property type="evidence" value="ECO:0007669"/>
    <property type="project" value="InterPro"/>
</dbReference>
<dbReference type="InterPro" id="IPR045851">
    <property type="entry name" value="AMP-bd_C_sf"/>
</dbReference>
<dbReference type="FunFam" id="3.90.180.10:FF:000032">
    <property type="entry name" value="Probable polyketide synthase pks1"/>
    <property type="match status" value="1"/>
</dbReference>
<feature type="region of interest" description="N-terminal hotdog fold" evidence="10">
    <location>
        <begin position="1556"/>
        <end position="1683"/>
    </location>
</feature>
<dbReference type="FunFam" id="3.40.47.10:FF:000019">
    <property type="entry name" value="Polyketide synthase type I"/>
    <property type="match status" value="2"/>
</dbReference>
<dbReference type="PANTHER" id="PTHR43775:SF51">
    <property type="entry name" value="INACTIVE PHENOLPHTHIOCEROL SYNTHESIS POLYKETIDE SYNTHASE TYPE I PKS1-RELATED"/>
    <property type="match status" value="1"/>
</dbReference>
<feature type="region of interest" description="C-terminal hotdog fold" evidence="10">
    <location>
        <begin position="1696"/>
        <end position="1834"/>
    </location>
</feature>
<evidence type="ECO:0000259" key="12">
    <source>
        <dbReference type="PROSITE" id="PS52004"/>
    </source>
</evidence>
<dbReference type="Pfam" id="PF08659">
    <property type="entry name" value="KR"/>
    <property type="match status" value="1"/>
</dbReference>
<dbReference type="InterPro" id="IPR020843">
    <property type="entry name" value="ER"/>
</dbReference>
<dbReference type="Pfam" id="PF08240">
    <property type="entry name" value="ADH_N"/>
    <property type="match status" value="1"/>
</dbReference>
<dbReference type="InterPro" id="IPR036291">
    <property type="entry name" value="NAD(P)-bd_dom_sf"/>
</dbReference>
<dbReference type="InterPro" id="IPR042099">
    <property type="entry name" value="ANL_N_sf"/>
</dbReference>
<dbReference type="SUPFAM" id="SSF56801">
    <property type="entry name" value="Acetyl-CoA synthetase-like"/>
    <property type="match status" value="1"/>
</dbReference>
<dbReference type="InterPro" id="IPR014043">
    <property type="entry name" value="Acyl_transferase_dom"/>
</dbReference>
<keyword evidence="14" id="KW-0614">Plasmid</keyword>